<dbReference type="InterPro" id="IPR027414">
    <property type="entry name" value="GH95_N_dom"/>
</dbReference>
<dbReference type="InterPro" id="IPR016518">
    <property type="entry name" value="Alpha-L-fucosidase"/>
</dbReference>
<protein>
    <submittedName>
        <fullName evidence="4">Alpha-L-fucosidase 2</fullName>
        <ecNumber evidence="4">3.2.1.51</ecNumber>
    </submittedName>
</protein>
<dbReference type="GO" id="GO:0005975">
    <property type="term" value="P:carbohydrate metabolic process"/>
    <property type="evidence" value="ECO:0007669"/>
    <property type="project" value="InterPro"/>
</dbReference>
<keyword evidence="4" id="KW-0378">Hydrolase</keyword>
<dbReference type="PANTHER" id="PTHR31084:SF0">
    <property type="entry name" value="ALPHA-L-FUCOSIDASE 2"/>
    <property type="match status" value="1"/>
</dbReference>
<evidence type="ECO:0000259" key="3">
    <source>
        <dbReference type="Pfam" id="PF22124"/>
    </source>
</evidence>
<reference evidence="4 5" key="1">
    <citation type="submission" date="2020-08" db="EMBL/GenBank/DDBJ databases">
        <title>Sequencing the genomes of 1000 actinobacteria strains.</title>
        <authorList>
            <person name="Klenk H.-P."/>
        </authorList>
    </citation>
    <scope>NUCLEOTIDE SEQUENCE [LARGE SCALE GENOMIC DNA]</scope>
    <source>
        <strain evidence="4 5">DSM 19600</strain>
    </source>
</reference>
<dbReference type="EMBL" id="JACIFH010000001">
    <property type="protein sequence ID" value="MBB4141178.1"/>
    <property type="molecule type" value="Genomic_DNA"/>
</dbReference>
<comment type="caution">
    <text evidence="4">The sequence shown here is derived from an EMBL/GenBank/DDBJ whole genome shotgun (WGS) entry which is preliminary data.</text>
</comment>
<proteinExistence type="predicted"/>
<evidence type="ECO:0000313" key="4">
    <source>
        <dbReference type="EMBL" id="MBB4141178.1"/>
    </source>
</evidence>
<evidence type="ECO:0000259" key="1">
    <source>
        <dbReference type="Pfam" id="PF14498"/>
    </source>
</evidence>
<dbReference type="Pfam" id="PF21307">
    <property type="entry name" value="Glyco_hydro_95_C"/>
    <property type="match status" value="1"/>
</dbReference>
<keyword evidence="4" id="KW-0326">Glycosidase</keyword>
<evidence type="ECO:0000259" key="2">
    <source>
        <dbReference type="Pfam" id="PF21307"/>
    </source>
</evidence>
<organism evidence="4 5">
    <name type="scientific">Microbacterium invictum</name>
    <dbReference type="NCBI Taxonomy" id="515415"/>
    <lineage>
        <taxon>Bacteria</taxon>
        <taxon>Bacillati</taxon>
        <taxon>Actinomycetota</taxon>
        <taxon>Actinomycetes</taxon>
        <taxon>Micrococcales</taxon>
        <taxon>Microbacteriaceae</taxon>
        <taxon>Microbacterium</taxon>
    </lineage>
</organism>
<accession>A0AA40SRP6</accession>
<gene>
    <name evidence="4" type="ORF">BKA10_002972</name>
</gene>
<dbReference type="AlphaFoldDB" id="A0AA40SRP6"/>
<keyword evidence="5" id="KW-1185">Reference proteome</keyword>
<feature type="domain" description="Glycosyl hydrolase family 95 N-terminal" evidence="1">
    <location>
        <begin position="22"/>
        <end position="282"/>
    </location>
</feature>
<dbReference type="PIRSF" id="PIRSF007663">
    <property type="entry name" value="UCP007663"/>
    <property type="match status" value="1"/>
</dbReference>
<dbReference type="Pfam" id="PF14498">
    <property type="entry name" value="Glyco_hyd_65N_2"/>
    <property type="match status" value="1"/>
</dbReference>
<dbReference type="Proteomes" id="UP000549113">
    <property type="component" value="Unassembled WGS sequence"/>
</dbReference>
<dbReference type="InterPro" id="IPR008928">
    <property type="entry name" value="6-hairpin_glycosidase_sf"/>
</dbReference>
<dbReference type="EC" id="3.2.1.51" evidence="4"/>
<dbReference type="PANTHER" id="PTHR31084">
    <property type="entry name" value="ALPHA-L-FUCOSIDASE 2"/>
    <property type="match status" value="1"/>
</dbReference>
<dbReference type="Gene3D" id="1.50.10.10">
    <property type="match status" value="1"/>
</dbReference>
<dbReference type="SUPFAM" id="SSF48208">
    <property type="entry name" value="Six-hairpin glycosidases"/>
    <property type="match status" value="1"/>
</dbReference>
<feature type="domain" description="Glycosyl hydrolase family 95 catalytic" evidence="3">
    <location>
        <begin position="322"/>
        <end position="748"/>
    </location>
</feature>
<sequence length="837" mass="89414">MADETPDTPAAAAVTARPHLRLRADRSAEKWTDAYPIGNGTIGAMCFGGVEADRVQINDATCWSGSPTTASGTRRRNGPTHLAAAREALARGDLDAAEQATRNLQGGFAQAYQPLADLWIGLDGPALPGDGTSPASTPQVTRELDLRTAIATHEFSLGGLHSRAETFVSARKNLLISSRTYSEPSDLWIELTTPHPVVHREAGDRGLTLVARMPADVRPDRSGAPDAAAFGPDIISYDGPSVTAAGVLVVHTDGEASFDGERLRVAGATELRIGVSTKTDAPSTPRGRGLHGGWRKSISLARIATMFVEPVFYNSPRGAGNDVRTEHIADHARLFDRVELRLDSPGVKPGVDAGADTRTTEQRLRAVAEGADDPDLVALAFQYGRYLMIAGSRPGGQPLNLQGIWNESVTPPWGGGYTVNINTEMNYWPAHTANLSECAEPLLPWLGRVAVTGQRWAKRLYRAPGWVMHHNSDMWGFAGPVGAGVDSPSWSFWPMGGVWMARHLLADAEFTGDIRRLLRAWPIACGAAEFALAWLQPQPDGTLGTAPSTSPENLYLDADGVARAVSESTTSDIELVRDLFDGIVSVAPLLPYRGPADLALIDRVYDARDLLPPTRVTADGRIAEWTGDPVEQDPRHRHQSHLIGLYPGRSITAETPELFAAARRSLQERGPESTGWSLAWRLALWARLHDADGVAATVRRFLQPADDAAHGSGEAGQTGGVYPSLLCAHPPFQIDGNFGFTAGVTEALLQSHEQDALGIRLLRVLPAAPWASGSVTGLRARGAVTVDTAWADGVVTSVRLRADRAAALEVVGPGLEAQRVDLQAGDEVSLGDASAHS</sequence>
<evidence type="ECO:0000313" key="5">
    <source>
        <dbReference type="Proteomes" id="UP000549113"/>
    </source>
</evidence>
<feature type="domain" description="Alpha fucosidase A-like C-terminal" evidence="2">
    <location>
        <begin position="750"/>
        <end position="813"/>
    </location>
</feature>
<name>A0AA40SRP6_9MICO</name>
<dbReference type="InterPro" id="IPR012341">
    <property type="entry name" value="6hp_glycosidase-like_sf"/>
</dbReference>
<dbReference type="InterPro" id="IPR054363">
    <property type="entry name" value="GH95_cat"/>
</dbReference>
<dbReference type="InterPro" id="IPR049053">
    <property type="entry name" value="AFCA-like_C"/>
</dbReference>
<dbReference type="Pfam" id="PF22124">
    <property type="entry name" value="Glyco_hydro_95_cat"/>
    <property type="match status" value="1"/>
</dbReference>
<dbReference type="GO" id="GO:0004560">
    <property type="term" value="F:alpha-L-fucosidase activity"/>
    <property type="evidence" value="ECO:0007669"/>
    <property type="project" value="UniProtKB-EC"/>
</dbReference>
<dbReference type="RefSeq" id="WP_183500685.1">
    <property type="nucleotide sequence ID" value="NZ_BAABCO010000003.1"/>
</dbReference>